<proteinExistence type="predicted"/>
<evidence type="ECO:0000313" key="1">
    <source>
        <dbReference type="EMBL" id="MCP2163048.1"/>
    </source>
</evidence>
<dbReference type="InterPro" id="IPR021944">
    <property type="entry name" value="DUF3560"/>
</dbReference>
<dbReference type="EMBL" id="JAMTCG010000011">
    <property type="protein sequence ID" value="MCP2163048.1"/>
    <property type="molecule type" value="Genomic_DNA"/>
</dbReference>
<dbReference type="Pfam" id="PF12083">
    <property type="entry name" value="DUF3560"/>
    <property type="match status" value="1"/>
</dbReference>
<name>A0ABT1H724_9NOCA</name>
<protein>
    <recommendedName>
        <fullName evidence="3">DUF3560 domain-containing protein</fullName>
    </recommendedName>
</protein>
<evidence type="ECO:0000313" key="2">
    <source>
        <dbReference type="Proteomes" id="UP001205740"/>
    </source>
</evidence>
<comment type="caution">
    <text evidence="1">The sequence shown here is derived from an EMBL/GenBank/DDBJ whole genome shotgun (WGS) entry which is preliminary data.</text>
</comment>
<sequence>MTITITHTPTDGTLVEGTTRGDGTNTILRTAGFRWFRTLGQWGIAGSRDRDPQRVRIEQAAAALRAAGHTVEVIIDDTHRDPATVEADRATRARDRADALAATADRRRDQADAAWEADRRATAALPPGGEPIKIGHHSEHRHRRGIEKAQQAMGRAVAAERDAGEAARRADVASRATDRRYNPETVKNRIDGLEAEQRADQRELDGHTRTLFTTGDGTKVVDSRTPATGERRDLLTARMAARAEDIAYWAEIRRQQIAAGQTGDYSRDTIHPGDQVLYRGQWFTVRRANPKTVSIPSIVGGSWTDTIGYHKLTGHRPTSTPR</sequence>
<gene>
    <name evidence="1" type="ORF">LX12_004261</name>
</gene>
<keyword evidence="2" id="KW-1185">Reference proteome</keyword>
<dbReference type="Proteomes" id="UP001205740">
    <property type="component" value="Unassembled WGS sequence"/>
</dbReference>
<organism evidence="1 2">
    <name type="scientific">Williamsia serinedens</name>
    <dbReference type="NCBI Taxonomy" id="391736"/>
    <lineage>
        <taxon>Bacteria</taxon>
        <taxon>Bacillati</taxon>
        <taxon>Actinomycetota</taxon>
        <taxon>Actinomycetes</taxon>
        <taxon>Mycobacteriales</taxon>
        <taxon>Nocardiaceae</taxon>
        <taxon>Williamsia</taxon>
    </lineage>
</organism>
<accession>A0ABT1H724</accession>
<dbReference type="RefSeq" id="WP_253656620.1">
    <property type="nucleotide sequence ID" value="NZ_BAAAOE010000002.1"/>
</dbReference>
<reference evidence="1 2" key="1">
    <citation type="submission" date="2022-06" db="EMBL/GenBank/DDBJ databases">
        <title>Genomic Encyclopedia of Archaeal and Bacterial Type Strains, Phase II (KMG-II): from individual species to whole genera.</title>
        <authorList>
            <person name="Goeker M."/>
        </authorList>
    </citation>
    <scope>NUCLEOTIDE SEQUENCE [LARGE SCALE GENOMIC DNA]</scope>
    <source>
        <strain evidence="1 2">DSM 45037</strain>
    </source>
</reference>
<evidence type="ECO:0008006" key="3">
    <source>
        <dbReference type="Google" id="ProtNLM"/>
    </source>
</evidence>